<organism evidence="1">
    <name type="scientific">bioreactor metagenome</name>
    <dbReference type="NCBI Taxonomy" id="1076179"/>
    <lineage>
        <taxon>unclassified sequences</taxon>
        <taxon>metagenomes</taxon>
        <taxon>ecological metagenomes</taxon>
    </lineage>
</organism>
<comment type="caution">
    <text evidence="1">The sequence shown here is derived from an EMBL/GenBank/DDBJ whole genome shotgun (WGS) entry which is preliminary data.</text>
</comment>
<dbReference type="EMBL" id="VSSQ01020590">
    <property type="protein sequence ID" value="MPM65574.1"/>
    <property type="molecule type" value="Genomic_DNA"/>
</dbReference>
<accession>A0A645BUX0</accession>
<protein>
    <submittedName>
        <fullName evidence="1">Uncharacterized protein</fullName>
    </submittedName>
</protein>
<sequence>MYDQGIEEGALLRCKNTLHRFLIQGIGAKAVDGLGGEGDQLALCKQRSICIDKLGQLLAGLWERLDVSDGIGQCMKEQGDDRGRGKFKGTIEGELNPFIK</sequence>
<reference evidence="1" key="1">
    <citation type="submission" date="2019-08" db="EMBL/GenBank/DDBJ databases">
        <authorList>
            <person name="Kucharzyk K."/>
            <person name="Murdoch R.W."/>
            <person name="Higgins S."/>
            <person name="Loffler F."/>
        </authorList>
    </citation>
    <scope>NUCLEOTIDE SEQUENCE</scope>
</reference>
<dbReference type="AlphaFoldDB" id="A0A645BUX0"/>
<proteinExistence type="predicted"/>
<name>A0A645BUX0_9ZZZZ</name>
<gene>
    <name evidence="1" type="ORF">SDC9_112471</name>
</gene>
<evidence type="ECO:0000313" key="1">
    <source>
        <dbReference type="EMBL" id="MPM65574.1"/>
    </source>
</evidence>